<name>A0A1Y1I9G8_KLENI</name>
<dbReference type="Gene3D" id="2.70.150.10">
    <property type="entry name" value="Calcium-transporting ATPase, cytoplasmic transduction domain A"/>
    <property type="match status" value="1"/>
</dbReference>
<dbReference type="EC" id="7.2.2.10" evidence="17"/>
<evidence type="ECO:0000256" key="17">
    <source>
        <dbReference type="RuleBase" id="RU361146"/>
    </source>
</evidence>
<dbReference type="PRINTS" id="PR00119">
    <property type="entry name" value="CATATPASE"/>
</dbReference>
<dbReference type="SUPFAM" id="SSF56784">
    <property type="entry name" value="HAD-like"/>
    <property type="match status" value="1"/>
</dbReference>
<dbReference type="SFLD" id="SFLDG00002">
    <property type="entry name" value="C1.7:_P-type_atpase_like"/>
    <property type="match status" value="1"/>
</dbReference>
<dbReference type="Proteomes" id="UP000054558">
    <property type="component" value="Unassembled WGS sequence"/>
</dbReference>
<feature type="transmembrane region" description="Helical" evidence="17">
    <location>
        <begin position="402"/>
        <end position="427"/>
    </location>
</feature>
<keyword evidence="12" id="KW-1278">Translocase</keyword>
<keyword evidence="6" id="KW-0479">Metal-binding</keyword>
<dbReference type="GO" id="GO:0005388">
    <property type="term" value="F:P-type calcium transporter activity"/>
    <property type="evidence" value="ECO:0000318"/>
    <property type="project" value="GO_Central"/>
</dbReference>
<dbReference type="NCBIfam" id="TIGR01517">
    <property type="entry name" value="ATPase-IIB_Ca"/>
    <property type="match status" value="1"/>
</dbReference>
<evidence type="ECO:0000256" key="18">
    <source>
        <dbReference type="SAM" id="MobiDB-lite"/>
    </source>
</evidence>
<keyword evidence="5 17" id="KW-0812">Transmembrane</keyword>
<evidence type="ECO:0000256" key="5">
    <source>
        <dbReference type="ARBA" id="ARBA00022692"/>
    </source>
</evidence>
<evidence type="ECO:0000256" key="15">
    <source>
        <dbReference type="ARBA" id="ARBA00023136"/>
    </source>
</evidence>
<keyword evidence="14 17" id="KW-0406">Ion transport</keyword>
<dbReference type="GO" id="GO:0005886">
    <property type="term" value="C:plasma membrane"/>
    <property type="evidence" value="ECO:0000318"/>
    <property type="project" value="GO_Central"/>
</dbReference>
<organism evidence="20 21">
    <name type="scientific">Klebsormidium nitens</name>
    <name type="common">Green alga</name>
    <name type="synonym">Ulothrix nitens</name>
    <dbReference type="NCBI Taxonomy" id="105231"/>
    <lineage>
        <taxon>Eukaryota</taxon>
        <taxon>Viridiplantae</taxon>
        <taxon>Streptophyta</taxon>
        <taxon>Klebsormidiophyceae</taxon>
        <taxon>Klebsormidiales</taxon>
        <taxon>Klebsormidiaceae</taxon>
        <taxon>Klebsormidium</taxon>
    </lineage>
</organism>
<evidence type="ECO:0000256" key="2">
    <source>
        <dbReference type="ARBA" id="ARBA00006124"/>
    </source>
</evidence>
<dbReference type="AlphaFoldDB" id="A0A1Y1I9G8"/>
<dbReference type="STRING" id="105231.A0A1Y1I9G8"/>
<dbReference type="InterPro" id="IPR008250">
    <property type="entry name" value="ATPase_P-typ_transduc_dom_A_sf"/>
</dbReference>
<dbReference type="EMBL" id="DF237314">
    <property type="protein sequence ID" value="GAQ87615.1"/>
    <property type="molecule type" value="Genomic_DNA"/>
</dbReference>
<sequence length="1115" mass="120270">MAGAVKPLASPQLSEAGQVMDDEDPFIIPPKPPVDALRKWRSATLALNASRRFRYTANLNRVEERRLQRLGRFKTAGHVAMAAARFKNSTLKKTQEVAVPADYTAEELSDLVAAGDASVLPQLGGVQGICQTLKTDPEDGISGTPEDVAARQEKFGTNTHPEKPRKPFWRFVWEACQDTTLIILAICAVVSLAVEMNTQGTKTGWYDGAGIGFAVTLCVFVTAISDWRQSLQFANLNKEKGKIYINVVRGGKREKVLIFDLVVGDIIFLNIGDQVPGDGIFVQGHQLTIDESSMTGESQPMHKNEQKPFMMAGTKVSDGMGTMVLTGVGMHTEWGKVMATLSEDVDEETPLQVRLNGAATAIGKMGLLVAVFTFIVLMIRFFATVDYGHFGGEEGNRIVEYFSIAVTIVVVAVPEGLPLAVTLTLAYSMRKMMNDKALVRHLAACETMGSATTICSDKTGTLTLNQMSVVASWICGSLKEPDTLATALQDDALGLLKESVFNNTNGSVFVPKDGGAPEVSGSPTEAAVLTFGVKLGGNFEETKALASVIAIEPFNSAKKRMGVAVKRKDGSVRVHWKGASEIVLGLCTSFLDSDNQVHALTPEKVQELQGEIQRMAEGSLRTLCLAYKELDPASIPAGSLEEWPVPEEGLTCMAIVGIKDPCRPGVPEAVALCQRAGVMVRMVTGDNVVTAKAIAKECGILTEGGVAIEGKDFRVMSIEEQEKLLPRLQVMARSSPTDKHMLVKRLRAMGNVVGVTGDGTNDAPALHEADIGLSMGIAGTEVAKESSDIIILDDNFASIVKVIRWGRSVYVNIQKFIQFQLTVNVVALSINFVSALASGNVPLTAVQLLWVNLIMDTLGALALATEPPTDDLLLRPPVGRTAPLITNFMFRNIAGQAVYQLIVLFTLQFGGKSIFGFSDAGYPPPRVGKETHSTLLNGTMIFNAFVFCQIFNEISSRKPEQVNCFEGFFKNKMFVGIIFITIGLQIIIVEFLGDFATTTPLNWWQWIVCVIIGLVGMPIAALVKLLPVPNKPFPETRYFRWLTKILISRKKRKAHAELKAKAAGHNGSAEAEGAAIELAQAGETPAGVASGHLPVANGNGEYANGKSEIKAGKVV</sequence>
<dbReference type="InterPro" id="IPR006408">
    <property type="entry name" value="P-type_ATPase_IIB"/>
</dbReference>
<protein>
    <recommendedName>
        <fullName evidence="17">Calcium-transporting ATPase</fullName>
        <ecNumber evidence="17">7.2.2.10</ecNumber>
    </recommendedName>
</protein>
<dbReference type="OrthoDB" id="3352408at2759"/>
<dbReference type="OMA" id="YRMYVKG"/>
<dbReference type="SUPFAM" id="SSF81653">
    <property type="entry name" value="Calcium ATPase, transduction domain A"/>
    <property type="match status" value="1"/>
</dbReference>
<accession>A0A1Y1I9G8</accession>
<dbReference type="NCBIfam" id="TIGR01494">
    <property type="entry name" value="ATPase_P-type"/>
    <property type="match status" value="2"/>
</dbReference>
<dbReference type="PRINTS" id="PR00120">
    <property type="entry name" value="HATPASE"/>
</dbReference>
<dbReference type="SFLD" id="SFLDS00003">
    <property type="entry name" value="Haloacid_Dehalogenase"/>
    <property type="match status" value="1"/>
</dbReference>
<dbReference type="FunFam" id="1.20.1110.10:FF:000039">
    <property type="entry name" value="Calcium-transporting ATPase"/>
    <property type="match status" value="1"/>
</dbReference>
<evidence type="ECO:0000256" key="9">
    <source>
        <dbReference type="ARBA" id="ARBA00022840"/>
    </source>
</evidence>
<dbReference type="InterPro" id="IPR023298">
    <property type="entry name" value="ATPase_P-typ_TM_dom_sf"/>
</dbReference>
<evidence type="ECO:0000256" key="14">
    <source>
        <dbReference type="ARBA" id="ARBA00023065"/>
    </source>
</evidence>
<dbReference type="Pfam" id="PF00689">
    <property type="entry name" value="Cation_ATPase_C"/>
    <property type="match status" value="1"/>
</dbReference>
<keyword evidence="10" id="KW-0460">Magnesium</keyword>
<dbReference type="InterPro" id="IPR004014">
    <property type="entry name" value="ATPase_P-typ_cation-transptr_N"/>
</dbReference>
<keyword evidence="9 17" id="KW-0067">ATP-binding</keyword>
<keyword evidence="15 17" id="KW-0472">Membrane</keyword>
<dbReference type="SMART" id="SM00831">
    <property type="entry name" value="Cation_ATPase_N"/>
    <property type="match status" value="1"/>
</dbReference>
<dbReference type="Gene3D" id="3.40.50.1000">
    <property type="entry name" value="HAD superfamily/HAD-like"/>
    <property type="match status" value="1"/>
</dbReference>
<evidence type="ECO:0000256" key="8">
    <source>
        <dbReference type="ARBA" id="ARBA00022837"/>
    </source>
</evidence>
<dbReference type="InterPro" id="IPR044492">
    <property type="entry name" value="P_typ_ATPase_HD_dom"/>
</dbReference>
<evidence type="ECO:0000256" key="3">
    <source>
        <dbReference type="ARBA" id="ARBA00022448"/>
    </source>
</evidence>
<evidence type="ECO:0000256" key="10">
    <source>
        <dbReference type="ARBA" id="ARBA00022842"/>
    </source>
</evidence>
<keyword evidence="13 17" id="KW-1133">Transmembrane helix</keyword>
<evidence type="ECO:0000259" key="19">
    <source>
        <dbReference type="SMART" id="SM00831"/>
    </source>
</evidence>
<dbReference type="PANTHER" id="PTHR24093:SF369">
    <property type="entry name" value="CALCIUM-TRANSPORTING ATPASE"/>
    <property type="match status" value="1"/>
</dbReference>
<evidence type="ECO:0000256" key="16">
    <source>
        <dbReference type="ARBA" id="ARBA00048694"/>
    </source>
</evidence>
<dbReference type="GO" id="GO:0005516">
    <property type="term" value="F:calmodulin binding"/>
    <property type="evidence" value="ECO:0007669"/>
    <property type="project" value="UniProtKB-KW"/>
</dbReference>
<dbReference type="InterPro" id="IPR023214">
    <property type="entry name" value="HAD_sf"/>
</dbReference>
<evidence type="ECO:0000256" key="4">
    <source>
        <dbReference type="ARBA" id="ARBA00022568"/>
    </source>
</evidence>
<feature type="transmembrane region" description="Helical" evidence="17">
    <location>
        <begin position="973"/>
        <end position="991"/>
    </location>
</feature>
<comment type="catalytic activity">
    <reaction evidence="16 17">
        <text>Ca(2+)(in) + ATP + H2O = Ca(2+)(out) + ADP + phosphate + H(+)</text>
        <dbReference type="Rhea" id="RHEA:18105"/>
        <dbReference type="ChEBI" id="CHEBI:15377"/>
        <dbReference type="ChEBI" id="CHEBI:15378"/>
        <dbReference type="ChEBI" id="CHEBI:29108"/>
        <dbReference type="ChEBI" id="CHEBI:30616"/>
        <dbReference type="ChEBI" id="CHEBI:43474"/>
        <dbReference type="ChEBI" id="CHEBI:456216"/>
        <dbReference type="EC" id="7.2.2.10"/>
    </reaction>
</comment>
<keyword evidence="8 17" id="KW-0106">Calcium</keyword>
<dbReference type="PANTHER" id="PTHR24093">
    <property type="entry name" value="CATION TRANSPORTING ATPASE"/>
    <property type="match status" value="1"/>
</dbReference>
<dbReference type="FunFam" id="3.40.50.1000:FF:000011">
    <property type="entry name" value="Calcium-transporting ATPase"/>
    <property type="match status" value="1"/>
</dbReference>
<comment type="similarity">
    <text evidence="2 17">Belongs to the cation transport ATPase (P-type) (TC 3.A.3) family. Type IIB subfamily.</text>
</comment>
<evidence type="ECO:0000256" key="12">
    <source>
        <dbReference type="ARBA" id="ARBA00022967"/>
    </source>
</evidence>
<feature type="transmembrane region" description="Helical" evidence="17">
    <location>
        <begin position="205"/>
        <end position="224"/>
    </location>
</feature>
<dbReference type="Pfam" id="PF12515">
    <property type="entry name" value="CaATP_NAI"/>
    <property type="match status" value="1"/>
</dbReference>
<evidence type="ECO:0000256" key="13">
    <source>
        <dbReference type="ARBA" id="ARBA00022989"/>
    </source>
</evidence>
<comment type="function">
    <text evidence="17">Catalyzes the hydrolysis of ATP coupled with the transport of calcium.</text>
</comment>
<dbReference type="Gene3D" id="1.20.1110.10">
    <property type="entry name" value="Calcium-transporting ATPase, transmembrane domain"/>
    <property type="match status" value="1"/>
</dbReference>
<dbReference type="GO" id="GO:0012505">
    <property type="term" value="C:endomembrane system"/>
    <property type="evidence" value="ECO:0007669"/>
    <property type="project" value="UniProtKB-SubCell"/>
</dbReference>
<keyword evidence="4 17" id="KW-0109">Calcium transport</keyword>
<dbReference type="InterPro" id="IPR018303">
    <property type="entry name" value="ATPase_P-typ_P_site"/>
</dbReference>
<dbReference type="PROSITE" id="PS00154">
    <property type="entry name" value="ATPASE_E1_E2"/>
    <property type="match status" value="1"/>
</dbReference>
<proteinExistence type="inferred from homology"/>
<dbReference type="Pfam" id="PF00122">
    <property type="entry name" value="E1-E2_ATPase"/>
    <property type="match status" value="1"/>
</dbReference>
<keyword evidence="3 17" id="KW-0813">Transport</keyword>
<dbReference type="InterPro" id="IPR024750">
    <property type="entry name" value="Ca_ATPase_N_dom"/>
</dbReference>
<dbReference type="InterPro" id="IPR059000">
    <property type="entry name" value="ATPase_P-type_domA"/>
</dbReference>
<dbReference type="Pfam" id="PF13246">
    <property type="entry name" value="Cation_ATPase"/>
    <property type="match status" value="1"/>
</dbReference>
<dbReference type="InterPro" id="IPR006068">
    <property type="entry name" value="ATPase_P-typ_cation-transptr_C"/>
</dbReference>
<evidence type="ECO:0000313" key="21">
    <source>
        <dbReference type="Proteomes" id="UP000054558"/>
    </source>
</evidence>
<evidence type="ECO:0000256" key="7">
    <source>
        <dbReference type="ARBA" id="ARBA00022741"/>
    </source>
</evidence>
<dbReference type="GO" id="GO:0016887">
    <property type="term" value="F:ATP hydrolysis activity"/>
    <property type="evidence" value="ECO:0007669"/>
    <property type="project" value="InterPro"/>
</dbReference>
<gene>
    <name evidence="20" type="ORF">KFL_003650060</name>
</gene>
<keyword evidence="7 17" id="KW-0547">Nucleotide-binding</keyword>
<dbReference type="SFLD" id="SFLDF00027">
    <property type="entry name" value="p-type_atpase"/>
    <property type="match status" value="1"/>
</dbReference>
<feature type="transmembrane region" description="Helical" evidence="17">
    <location>
        <begin position="1003"/>
        <end position="1023"/>
    </location>
</feature>
<reference evidence="20 21" key="1">
    <citation type="journal article" date="2014" name="Nat. Commun.">
        <title>Klebsormidium flaccidum genome reveals primary factors for plant terrestrial adaptation.</title>
        <authorList>
            <person name="Hori K."/>
            <person name="Maruyama F."/>
            <person name="Fujisawa T."/>
            <person name="Togashi T."/>
            <person name="Yamamoto N."/>
            <person name="Seo M."/>
            <person name="Sato S."/>
            <person name="Yamada T."/>
            <person name="Mori H."/>
            <person name="Tajima N."/>
            <person name="Moriyama T."/>
            <person name="Ikeuchi M."/>
            <person name="Watanabe M."/>
            <person name="Wada H."/>
            <person name="Kobayashi K."/>
            <person name="Saito M."/>
            <person name="Masuda T."/>
            <person name="Sasaki-Sekimoto Y."/>
            <person name="Mashiguchi K."/>
            <person name="Awai K."/>
            <person name="Shimojima M."/>
            <person name="Masuda S."/>
            <person name="Iwai M."/>
            <person name="Nobusawa T."/>
            <person name="Narise T."/>
            <person name="Kondo S."/>
            <person name="Saito H."/>
            <person name="Sato R."/>
            <person name="Murakawa M."/>
            <person name="Ihara Y."/>
            <person name="Oshima-Yamada Y."/>
            <person name="Ohtaka K."/>
            <person name="Satoh M."/>
            <person name="Sonobe K."/>
            <person name="Ishii M."/>
            <person name="Ohtani R."/>
            <person name="Kanamori-Sato M."/>
            <person name="Honoki R."/>
            <person name="Miyazaki D."/>
            <person name="Mochizuki H."/>
            <person name="Umetsu J."/>
            <person name="Higashi K."/>
            <person name="Shibata D."/>
            <person name="Kamiya Y."/>
            <person name="Sato N."/>
            <person name="Nakamura Y."/>
            <person name="Tabata S."/>
            <person name="Ida S."/>
            <person name="Kurokawa K."/>
            <person name="Ohta H."/>
        </authorList>
    </citation>
    <scope>NUCLEOTIDE SEQUENCE [LARGE SCALE GENOMIC DNA]</scope>
    <source>
        <strain evidence="20 21">NIES-2285</strain>
    </source>
</reference>
<dbReference type="InterPro" id="IPR036412">
    <property type="entry name" value="HAD-like_sf"/>
</dbReference>
<keyword evidence="11" id="KW-0112">Calmodulin-binding</keyword>
<dbReference type="Gene3D" id="1.20.5.170">
    <property type="match status" value="1"/>
</dbReference>
<keyword evidence="21" id="KW-1185">Reference proteome</keyword>
<dbReference type="Pfam" id="PF00690">
    <property type="entry name" value="Cation_ATPase_N"/>
    <property type="match status" value="1"/>
</dbReference>
<dbReference type="GO" id="GO:0046872">
    <property type="term" value="F:metal ion binding"/>
    <property type="evidence" value="ECO:0007669"/>
    <property type="project" value="UniProtKB-KW"/>
</dbReference>
<dbReference type="SUPFAM" id="SSF81660">
    <property type="entry name" value="Metal cation-transporting ATPase, ATP-binding domain N"/>
    <property type="match status" value="1"/>
</dbReference>
<dbReference type="InterPro" id="IPR023299">
    <property type="entry name" value="ATPase_P-typ_cyto_dom_N"/>
</dbReference>
<feature type="domain" description="Cation-transporting P-type ATPase N-terminal" evidence="19">
    <location>
        <begin position="122"/>
        <end position="196"/>
    </location>
</feature>
<feature type="transmembrane region" description="Helical" evidence="17">
    <location>
        <begin position="361"/>
        <end position="382"/>
    </location>
</feature>
<dbReference type="GO" id="GO:0005524">
    <property type="term" value="F:ATP binding"/>
    <property type="evidence" value="ECO:0007669"/>
    <property type="project" value="UniProtKB-KW"/>
</dbReference>
<dbReference type="SUPFAM" id="SSF81665">
    <property type="entry name" value="Calcium ATPase, transmembrane domain M"/>
    <property type="match status" value="1"/>
</dbReference>
<evidence type="ECO:0000256" key="6">
    <source>
        <dbReference type="ARBA" id="ARBA00022723"/>
    </source>
</evidence>
<feature type="transmembrane region" description="Helical" evidence="17">
    <location>
        <begin position="935"/>
        <end position="952"/>
    </location>
</feature>
<dbReference type="CDD" id="cd02081">
    <property type="entry name" value="P-type_ATPase_Ca_PMCA-like"/>
    <property type="match status" value="1"/>
</dbReference>
<evidence type="ECO:0000256" key="1">
    <source>
        <dbReference type="ARBA" id="ARBA00004127"/>
    </source>
</evidence>
<feature type="transmembrane region" description="Helical" evidence="17">
    <location>
        <begin position="171"/>
        <end position="193"/>
    </location>
</feature>
<dbReference type="Gene3D" id="3.40.1110.10">
    <property type="entry name" value="Calcium-transporting ATPase, cytoplasmic domain N"/>
    <property type="match status" value="1"/>
</dbReference>
<feature type="transmembrane region" description="Helical" evidence="17">
    <location>
        <begin position="897"/>
        <end position="915"/>
    </location>
</feature>
<comment type="caution">
    <text evidence="17">Lacks conserved residue(s) required for the propagation of feature annotation.</text>
</comment>
<evidence type="ECO:0000256" key="11">
    <source>
        <dbReference type="ARBA" id="ARBA00022860"/>
    </source>
</evidence>
<comment type="subcellular location">
    <subcellularLocation>
        <location evidence="1">Endomembrane system</location>
        <topology evidence="1">Multi-pass membrane protein</topology>
    </subcellularLocation>
    <subcellularLocation>
        <location evidence="17">Membrane</location>
        <topology evidence="17">Multi-pass membrane protein</topology>
    </subcellularLocation>
</comment>
<feature type="region of interest" description="Disordered" evidence="18">
    <location>
        <begin position="1"/>
        <end position="25"/>
    </location>
</feature>
<dbReference type="InterPro" id="IPR001757">
    <property type="entry name" value="P_typ_ATPase"/>
</dbReference>
<dbReference type="FunFam" id="2.70.150.10:FF:000006">
    <property type="entry name" value="Calcium-transporting ATPase"/>
    <property type="match status" value="1"/>
</dbReference>
<evidence type="ECO:0000313" key="20">
    <source>
        <dbReference type="EMBL" id="GAQ87615.1"/>
    </source>
</evidence>